<evidence type="ECO:0000313" key="8">
    <source>
        <dbReference type="Proteomes" id="UP001163152"/>
    </source>
</evidence>
<feature type="transmembrane region" description="Helical" evidence="6">
    <location>
        <begin position="89"/>
        <end position="107"/>
    </location>
</feature>
<accession>A0A9E9C7M5</accession>
<evidence type="ECO:0000256" key="4">
    <source>
        <dbReference type="ARBA" id="ARBA00022989"/>
    </source>
</evidence>
<keyword evidence="2" id="KW-1003">Cell membrane</keyword>
<comment type="subcellular location">
    <subcellularLocation>
        <location evidence="1">Cell membrane</location>
        <topology evidence="1">Multi-pass membrane protein</topology>
    </subcellularLocation>
</comment>
<evidence type="ECO:0000256" key="2">
    <source>
        <dbReference type="ARBA" id="ARBA00022475"/>
    </source>
</evidence>
<dbReference type="Pfam" id="PF06146">
    <property type="entry name" value="PsiE"/>
    <property type="match status" value="1"/>
</dbReference>
<evidence type="ECO:0000256" key="5">
    <source>
        <dbReference type="ARBA" id="ARBA00023136"/>
    </source>
</evidence>
<keyword evidence="5 6" id="KW-0472">Membrane</keyword>
<evidence type="ECO:0000313" key="7">
    <source>
        <dbReference type="EMBL" id="WAL60514.1"/>
    </source>
</evidence>
<dbReference type="EMBL" id="CP113797">
    <property type="protein sequence ID" value="WAL60514.1"/>
    <property type="molecule type" value="Genomic_DNA"/>
</dbReference>
<evidence type="ECO:0000256" key="3">
    <source>
        <dbReference type="ARBA" id="ARBA00022692"/>
    </source>
</evidence>
<name>A0A9E9C7M5_9CYAN</name>
<feature type="transmembrane region" description="Helical" evidence="6">
    <location>
        <begin position="24"/>
        <end position="49"/>
    </location>
</feature>
<gene>
    <name evidence="7" type="ORF">OXH18_00530</name>
</gene>
<dbReference type="KEGG" id="tsin:OXH18_00530"/>
<evidence type="ECO:0000256" key="6">
    <source>
        <dbReference type="SAM" id="Phobius"/>
    </source>
</evidence>
<keyword evidence="4 6" id="KW-1133">Transmembrane helix</keyword>
<reference evidence="7" key="1">
    <citation type="submission" date="2022-12" db="EMBL/GenBank/DDBJ databases">
        <title>Polyphasic identification of a Novel Hot-Spring Cyanobacterium Ocullathermofonsia sinensis gen nov. sp. nov. and Genomic Insights on its Adaptations to the Thermal Habitat.</title>
        <authorList>
            <person name="Daroch M."/>
            <person name="Tang J."/>
            <person name="Jiang Y."/>
        </authorList>
    </citation>
    <scope>NUCLEOTIDE SEQUENCE</scope>
    <source>
        <strain evidence="7">PKUAC-SCTA174</strain>
    </source>
</reference>
<keyword evidence="8" id="KW-1185">Reference proteome</keyword>
<dbReference type="Proteomes" id="UP001163152">
    <property type="component" value="Chromosome"/>
</dbReference>
<organism evidence="7 8">
    <name type="scientific">Thermocoleostomius sinensis A174</name>
    <dbReference type="NCBI Taxonomy" id="2016057"/>
    <lineage>
        <taxon>Bacteria</taxon>
        <taxon>Bacillati</taxon>
        <taxon>Cyanobacteriota</taxon>
        <taxon>Cyanophyceae</taxon>
        <taxon>Oculatellales</taxon>
        <taxon>Oculatellaceae</taxon>
        <taxon>Thermocoleostomius</taxon>
    </lineage>
</organism>
<protein>
    <submittedName>
        <fullName evidence="7">Phosphate-starvation-inducible PsiE family protein</fullName>
    </submittedName>
</protein>
<feature type="transmembrane region" description="Helical" evidence="6">
    <location>
        <begin position="119"/>
        <end position="136"/>
    </location>
</feature>
<dbReference type="AlphaFoldDB" id="A0A9E9C7M5"/>
<dbReference type="RefSeq" id="WP_268610436.1">
    <property type="nucleotide sequence ID" value="NZ_CP113797.1"/>
</dbReference>
<proteinExistence type="predicted"/>
<dbReference type="InterPro" id="IPR020948">
    <property type="entry name" value="P_starv_induced_PsiE-like"/>
</dbReference>
<feature type="transmembrane region" description="Helical" evidence="6">
    <location>
        <begin position="55"/>
        <end position="77"/>
    </location>
</feature>
<keyword evidence="3 6" id="KW-0812">Transmembrane</keyword>
<evidence type="ECO:0000256" key="1">
    <source>
        <dbReference type="ARBA" id="ARBA00004651"/>
    </source>
</evidence>
<dbReference type="GO" id="GO:0005886">
    <property type="term" value="C:plasma membrane"/>
    <property type="evidence" value="ECO:0007669"/>
    <property type="project" value="UniProtKB-SubCell"/>
</dbReference>
<sequence>MKHATNDNNFVAALDHFVVMIAKLLSIAMIGVIIVSVIDLCAFLLGEIISEPLGFFSVTLIEIFGLFLNVLIAIEVLENIMAYLKRHVIQVELVIATSLIAVARKIIIFDFAKAGGLELAALAIAIFALSISYWLVHRTNRQYD</sequence>